<gene>
    <name evidence="2" type="ORF">FKG95_16220</name>
</gene>
<dbReference type="EMBL" id="VHSH01000005">
    <property type="protein sequence ID" value="TQV79205.1"/>
    <property type="molecule type" value="Genomic_DNA"/>
</dbReference>
<dbReference type="Proteomes" id="UP000315252">
    <property type="component" value="Unassembled WGS sequence"/>
</dbReference>
<dbReference type="OrthoDB" id="9808317at2"/>
<dbReference type="InterPro" id="IPR027417">
    <property type="entry name" value="P-loop_NTPase"/>
</dbReference>
<dbReference type="InterPro" id="IPR011704">
    <property type="entry name" value="ATPase_dyneun-rel_AAA"/>
</dbReference>
<feature type="domain" description="ATPase dynein-related AAA" evidence="1">
    <location>
        <begin position="24"/>
        <end position="115"/>
    </location>
</feature>
<sequence length="354" mass="39316">MEAAKSLTPGELSQFLRRVAPVRPVFIWGPPGIGKSALVEDFARSAGMECLLLRGTQLAQEDIVGVPRVEAGVLRFSPPAAIARKEPYCLYLDELNAASQEVQRAFQRLINSRRIGEFTLPEGSVVIGAGYRGKKAGEAAPLASDLINRMAHVQLQANAKSWLDWAEGAGIHPLVKDYIRLRSDHLWSNPSLDEEPFSSPRAWHILSDALKSYGNEGLNEAVVETLASGLIKPPHARQFSAFNRQQLRSWDLTSMFRGETGWPDAPEERDILFFLVESFRARLIRELPRDGIALGQETRAFTESAKRLFLQLSAISLELAQLVVARGEDGRVLPDWFLLELARDLPRLVTAKAS</sequence>
<organism evidence="2 3">
    <name type="scientific">Denitrobaculum tricleocarpae</name>
    <dbReference type="NCBI Taxonomy" id="2591009"/>
    <lineage>
        <taxon>Bacteria</taxon>
        <taxon>Pseudomonadati</taxon>
        <taxon>Pseudomonadota</taxon>
        <taxon>Alphaproteobacteria</taxon>
        <taxon>Rhodospirillales</taxon>
        <taxon>Rhodospirillaceae</taxon>
        <taxon>Denitrobaculum</taxon>
    </lineage>
</organism>
<comment type="caution">
    <text evidence="2">The sequence shown here is derived from an EMBL/GenBank/DDBJ whole genome shotgun (WGS) entry which is preliminary data.</text>
</comment>
<dbReference type="AlphaFoldDB" id="A0A545TPQ5"/>
<evidence type="ECO:0000259" key="1">
    <source>
        <dbReference type="Pfam" id="PF07728"/>
    </source>
</evidence>
<dbReference type="SUPFAM" id="SSF52540">
    <property type="entry name" value="P-loop containing nucleoside triphosphate hydrolases"/>
    <property type="match status" value="1"/>
</dbReference>
<dbReference type="Gene3D" id="3.40.50.300">
    <property type="entry name" value="P-loop containing nucleotide triphosphate hydrolases"/>
    <property type="match status" value="1"/>
</dbReference>
<proteinExistence type="predicted"/>
<accession>A0A545TPQ5</accession>
<evidence type="ECO:0000313" key="2">
    <source>
        <dbReference type="EMBL" id="TQV79205.1"/>
    </source>
</evidence>
<reference evidence="2 3" key="1">
    <citation type="submission" date="2019-06" db="EMBL/GenBank/DDBJ databases">
        <title>Whole genome sequence for Rhodospirillaceae sp. R148.</title>
        <authorList>
            <person name="Wang G."/>
        </authorList>
    </citation>
    <scope>NUCLEOTIDE SEQUENCE [LARGE SCALE GENOMIC DNA]</scope>
    <source>
        <strain evidence="2 3">R148</strain>
    </source>
</reference>
<dbReference type="Pfam" id="PF07728">
    <property type="entry name" value="AAA_5"/>
    <property type="match status" value="1"/>
</dbReference>
<dbReference type="GO" id="GO:0005524">
    <property type="term" value="F:ATP binding"/>
    <property type="evidence" value="ECO:0007669"/>
    <property type="project" value="InterPro"/>
</dbReference>
<dbReference type="GO" id="GO:0016887">
    <property type="term" value="F:ATP hydrolysis activity"/>
    <property type="evidence" value="ECO:0007669"/>
    <property type="project" value="InterPro"/>
</dbReference>
<keyword evidence="3" id="KW-1185">Reference proteome</keyword>
<name>A0A545TPQ5_9PROT</name>
<dbReference type="CDD" id="cd00009">
    <property type="entry name" value="AAA"/>
    <property type="match status" value="1"/>
</dbReference>
<dbReference type="RefSeq" id="WP_142897429.1">
    <property type="nucleotide sequence ID" value="NZ_ML660056.1"/>
</dbReference>
<protein>
    <submittedName>
        <fullName evidence="2">AAA family ATPase</fullName>
    </submittedName>
</protein>
<evidence type="ECO:0000313" key="3">
    <source>
        <dbReference type="Proteomes" id="UP000315252"/>
    </source>
</evidence>